<evidence type="ECO:0000259" key="4">
    <source>
        <dbReference type="Pfam" id="PF22725"/>
    </source>
</evidence>
<dbReference type="PANTHER" id="PTHR43818">
    <property type="entry name" value="BCDNA.GH03377"/>
    <property type="match status" value="1"/>
</dbReference>
<evidence type="ECO:0000313" key="5">
    <source>
        <dbReference type="EMBL" id="UOQ59270.1"/>
    </source>
</evidence>
<dbReference type="PANTHER" id="PTHR43818:SF11">
    <property type="entry name" value="BCDNA.GH03377"/>
    <property type="match status" value="1"/>
</dbReference>
<keyword evidence="1" id="KW-0560">Oxidoreductase</keyword>
<dbReference type="Pfam" id="PF22725">
    <property type="entry name" value="GFO_IDH_MocA_C3"/>
    <property type="match status" value="1"/>
</dbReference>
<accession>A0ABY4FSI6</accession>
<dbReference type="Pfam" id="PF01408">
    <property type="entry name" value="GFO_IDH_MocA"/>
    <property type="match status" value="1"/>
</dbReference>
<feature type="domain" description="Gfo/Idh/MocA-like oxidoreductase N-terminal" evidence="3">
    <location>
        <begin position="12"/>
        <end position="138"/>
    </location>
</feature>
<organism evidence="5 6">
    <name type="scientific">Leucobacter rhizosphaerae</name>
    <dbReference type="NCBI Taxonomy" id="2932245"/>
    <lineage>
        <taxon>Bacteria</taxon>
        <taxon>Bacillati</taxon>
        <taxon>Actinomycetota</taxon>
        <taxon>Actinomycetes</taxon>
        <taxon>Micrococcales</taxon>
        <taxon>Microbacteriaceae</taxon>
        <taxon>Leucobacter</taxon>
    </lineage>
</organism>
<gene>
    <name evidence="5" type="ORF">MUN76_09385</name>
</gene>
<evidence type="ECO:0000256" key="2">
    <source>
        <dbReference type="ARBA" id="ARBA00023027"/>
    </source>
</evidence>
<proteinExistence type="predicted"/>
<dbReference type="InterPro" id="IPR036291">
    <property type="entry name" value="NAD(P)-bd_dom_sf"/>
</dbReference>
<evidence type="ECO:0000259" key="3">
    <source>
        <dbReference type="Pfam" id="PF01408"/>
    </source>
</evidence>
<keyword evidence="6" id="KW-1185">Reference proteome</keyword>
<feature type="domain" description="GFO/IDH/MocA-like oxidoreductase" evidence="4">
    <location>
        <begin position="147"/>
        <end position="297"/>
    </location>
</feature>
<dbReference type="Gene3D" id="3.40.50.720">
    <property type="entry name" value="NAD(P)-binding Rossmann-like Domain"/>
    <property type="match status" value="1"/>
</dbReference>
<dbReference type="SUPFAM" id="SSF51735">
    <property type="entry name" value="NAD(P)-binding Rossmann-fold domains"/>
    <property type="match status" value="1"/>
</dbReference>
<dbReference type="InterPro" id="IPR055170">
    <property type="entry name" value="GFO_IDH_MocA-like_dom"/>
</dbReference>
<protein>
    <submittedName>
        <fullName evidence="5">Gfo/Idh/MocA family oxidoreductase</fullName>
    </submittedName>
</protein>
<dbReference type="EMBL" id="CP095043">
    <property type="protein sequence ID" value="UOQ59270.1"/>
    <property type="molecule type" value="Genomic_DNA"/>
</dbReference>
<dbReference type="RefSeq" id="WP_244684181.1">
    <property type="nucleotide sequence ID" value="NZ_CP095043.1"/>
</dbReference>
<dbReference type="Gene3D" id="3.30.360.10">
    <property type="entry name" value="Dihydrodipicolinate Reductase, domain 2"/>
    <property type="match status" value="1"/>
</dbReference>
<dbReference type="SUPFAM" id="SSF55347">
    <property type="entry name" value="Glyceraldehyde-3-phosphate dehydrogenase-like, C-terminal domain"/>
    <property type="match status" value="1"/>
</dbReference>
<name>A0ABY4FSI6_9MICO</name>
<dbReference type="InterPro" id="IPR000683">
    <property type="entry name" value="Gfo/Idh/MocA-like_OxRdtase_N"/>
</dbReference>
<evidence type="ECO:0000313" key="6">
    <source>
        <dbReference type="Proteomes" id="UP000831775"/>
    </source>
</evidence>
<sequence length="407" mass="43176">MQTNEDGTITVGIGLISVGWMGQLHSRAYSNLRYAYPDLGIRPRLVHAADTAPARAQEAVDVLGYERASADYHEVLNDPEVDVVSICAPNFLHAEIAIAAAAAGKHFWIEKPVGRGEEETRAVSTAAAEAGVVSSIGFNYRHAPAIEHLRTLIATGELGRITNVRGHMFADYSADPRGALSWRFIRNLAGSGVLGDLMGHLVDLVQYTLGPIAEVSALTSTVYAERAELPMGSGTHFAVVEDGEMKPVENEDYAGMLIRLSDDAIAADAVGTLEASRVAVGPRASYGIEIYGTNGSAHWDFERLNELHVSSGLGAAHQGYTRVMASPGMGDFGRFQPGAGTSMGYDDLKVIEAKKFLEAVVGRAALNSNIQDALSAAQVVSAAERSAEDRQWAVSQPVAGTTAAVQA</sequence>
<evidence type="ECO:0000256" key="1">
    <source>
        <dbReference type="ARBA" id="ARBA00023002"/>
    </source>
</evidence>
<reference evidence="5 6" key="1">
    <citation type="submission" date="2022-04" db="EMBL/GenBank/DDBJ databases">
        <title>Leucobacter sp. isolated from rhizosphere of onion.</title>
        <authorList>
            <person name="Won M."/>
            <person name="Lee C.-M."/>
            <person name="Woen H.-Y."/>
            <person name="Kwon S.-W."/>
        </authorList>
    </citation>
    <scope>NUCLEOTIDE SEQUENCE [LARGE SCALE GENOMIC DNA]</scope>
    <source>
        <strain evidence="5 6">H25R-14</strain>
    </source>
</reference>
<keyword evidence="2" id="KW-0520">NAD</keyword>
<dbReference type="Proteomes" id="UP000831775">
    <property type="component" value="Chromosome"/>
</dbReference>
<dbReference type="InterPro" id="IPR050463">
    <property type="entry name" value="Gfo/Idh/MocA_oxidrdct_glycsds"/>
</dbReference>